<evidence type="ECO:0000256" key="4">
    <source>
        <dbReference type="ARBA" id="ARBA00023163"/>
    </source>
</evidence>
<reference evidence="6 7" key="1">
    <citation type="submission" date="2023-02" db="EMBL/GenBank/DDBJ databases">
        <title>Genome sequence of Lentisphaera profundi SAORIC-696.</title>
        <authorList>
            <person name="Kim e."/>
            <person name="Cho J.-C."/>
            <person name="Choi A."/>
            <person name="Kang I."/>
        </authorList>
    </citation>
    <scope>NUCLEOTIDE SEQUENCE [LARGE SCALE GENOMIC DNA]</scope>
    <source>
        <strain evidence="6 7">SAORIC-696</strain>
    </source>
</reference>
<evidence type="ECO:0000313" key="6">
    <source>
        <dbReference type="EMBL" id="WDE96526.1"/>
    </source>
</evidence>
<protein>
    <submittedName>
        <fullName evidence="6">Sigma-70 family RNA polymerase sigma factor</fullName>
    </submittedName>
</protein>
<keyword evidence="3" id="KW-0238">DNA-binding</keyword>
<dbReference type="Proteomes" id="UP001214250">
    <property type="component" value="Chromosome 1"/>
</dbReference>
<dbReference type="InterPro" id="IPR014284">
    <property type="entry name" value="RNA_pol_sigma-70_dom"/>
</dbReference>
<keyword evidence="4" id="KW-0804">Transcription</keyword>
<evidence type="ECO:0000256" key="3">
    <source>
        <dbReference type="ARBA" id="ARBA00023125"/>
    </source>
</evidence>
<dbReference type="InterPro" id="IPR007627">
    <property type="entry name" value="RNA_pol_sigma70_r2"/>
</dbReference>
<dbReference type="PANTHER" id="PTHR43133">
    <property type="entry name" value="RNA POLYMERASE ECF-TYPE SIGMA FACTO"/>
    <property type="match status" value="1"/>
</dbReference>
<evidence type="ECO:0000256" key="1">
    <source>
        <dbReference type="ARBA" id="ARBA00023015"/>
    </source>
</evidence>
<evidence type="ECO:0000256" key="2">
    <source>
        <dbReference type="ARBA" id="ARBA00023082"/>
    </source>
</evidence>
<dbReference type="RefSeq" id="WP_274150591.1">
    <property type="nucleotide sequence ID" value="NZ_CP117811.1"/>
</dbReference>
<evidence type="ECO:0000313" key="7">
    <source>
        <dbReference type="Proteomes" id="UP001214250"/>
    </source>
</evidence>
<dbReference type="NCBIfam" id="TIGR02937">
    <property type="entry name" value="sigma70-ECF"/>
    <property type="match status" value="1"/>
</dbReference>
<dbReference type="Gene3D" id="1.10.1740.10">
    <property type="match status" value="1"/>
</dbReference>
<dbReference type="EMBL" id="CP117811">
    <property type="protein sequence ID" value="WDE96526.1"/>
    <property type="molecule type" value="Genomic_DNA"/>
</dbReference>
<gene>
    <name evidence="6" type="ORF">PQO03_00915</name>
</gene>
<dbReference type="PANTHER" id="PTHR43133:SF8">
    <property type="entry name" value="RNA POLYMERASE SIGMA FACTOR HI_1459-RELATED"/>
    <property type="match status" value="1"/>
</dbReference>
<organism evidence="6 7">
    <name type="scientific">Lentisphaera profundi</name>
    <dbReference type="NCBI Taxonomy" id="1658616"/>
    <lineage>
        <taxon>Bacteria</taxon>
        <taxon>Pseudomonadati</taxon>
        <taxon>Lentisphaerota</taxon>
        <taxon>Lentisphaeria</taxon>
        <taxon>Lentisphaerales</taxon>
        <taxon>Lentisphaeraceae</taxon>
        <taxon>Lentisphaera</taxon>
    </lineage>
</organism>
<dbReference type="InterPro" id="IPR039425">
    <property type="entry name" value="RNA_pol_sigma-70-like"/>
</dbReference>
<keyword evidence="2" id="KW-0731">Sigma factor</keyword>
<dbReference type="InterPro" id="IPR013325">
    <property type="entry name" value="RNA_pol_sigma_r2"/>
</dbReference>
<dbReference type="SUPFAM" id="SSF88946">
    <property type="entry name" value="Sigma2 domain of RNA polymerase sigma factors"/>
    <property type="match status" value="1"/>
</dbReference>
<accession>A0ABY7VRM6</accession>
<sequence length="197" mass="23119">MEDVYKTRQTLIQKVKNQHDENAWEEFLQVYHKYIFAIIRGSGICKNDAGDIMQDILLRLWNRLPQMDEGEIRRFRSYLATITKNCITDFLRKKMRHKGKLEHVAETGLDLHSSELPEIDTIARREWENYLTNQALKNISNAFSGKAIEAFKLTVQGKELDEIAELLDIQAQSVYRLRGRVKAKLIEEVARLRKELE</sequence>
<dbReference type="Pfam" id="PF04542">
    <property type="entry name" value="Sigma70_r2"/>
    <property type="match status" value="1"/>
</dbReference>
<evidence type="ECO:0000259" key="5">
    <source>
        <dbReference type="Pfam" id="PF04542"/>
    </source>
</evidence>
<keyword evidence="1" id="KW-0805">Transcription regulation</keyword>
<feature type="domain" description="RNA polymerase sigma-70 region 2" evidence="5">
    <location>
        <begin position="30"/>
        <end position="96"/>
    </location>
</feature>
<name>A0ABY7VRM6_9BACT</name>
<proteinExistence type="predicted"/>
<keyword evidence="7" id="KW-1185">Reference proteome</keyword>